<reference evidence="2 3" key="1">
    <citation type="submission" date="2023-09" db="EMBL/GenBank/DDBJ databases">
        <title>Thalassobella suaedae gen. nov., sp. nov., a marine bacterium of the family Flavobacteriaceae isolated from a halophyte Suaeda japonica.</title>
        <authorList>
            <person name="Lee S.Y."/>
            <person name="Hwang C.Y."/>
        </authorList>
    </citation>
    <scope>NUCLEOTIDE SEQUENCE [LARGE SCALE GENOMIC DNA]</scope>
    <source>
        <strain evidence="2 3">HL-DH14</strain>
    </source>
</reference>
<evidence type="ECO:0008006" key="4">
    <source>
        <dbReference type="Google" id="ProtNLM"/>
    </source>
</evidence>
<gene>
    <name evidence="2" type="ORF">RHP51_16500</name>
</gene>
<feature type="chain" id="PRO_5047038498" description="PKD domain-containing protein" evidence="1">
    <location>
        <begin position="22"/>
        <end position="109"/>
    </location>
</feature>
<name>A0ABY9XRZ2_9FLAO</name>
<dbReference type="EMBL" id="CP134537">
    <property type="protein sequence ID" value="WNH08672.1"/>
    <property type="molecule type" value="Genomic_DNA"/>
</dbReference>
<feature type="signal peptide" evidence="1">
    <location>
        <begin position="1"/>
        <end position="21"/>
    </location>
</feature>
<evidence type="ECO:0000313" key="3">
    <source>
        <dbReference type="Proteomes" id="UP001302806"/>
    </source>
</evidence>
<accession>A0ABY9XRZ2</accession>
<sequence length="109" mass="12032">MKTLKYIFSFALIFFMSCAEDDNDLSFIDKVEAPSEVSAVFKPILDEDTGNLGLISITPNAIGAASYNINFGDGTEMLAEVIQGESVVHQYAELPEEEFYDVIIEVPLD</sequence>
<keyword evidence="1" id="KW-0732">Signal</keyword>
<proteinExistence type="predicted"/>
<organism evidence="2 3">
    <name type="scientific">Thalassobellus suaedae</name>
    <dbReference type="NCBI Taxonomy" id="3074124"/>
    <lineage>
        <taxon>Bacteria</taxon>
        <taxon>Pseudomonadati</taxon>
        <taxon>Bacteroidota</taxon>
        <taxon>Flavobacteriia</taxon>
        <taxon>Flavobacteriales</taxon>
        <taxon>Flavobacteriaceae</taxon>
        <taxon>Thalassobellus</taxon>
    </lineage>
</organism>
<dbReference type="RefSeq" id="WP_415865298.1">
    <property type="nucleotide sequence ID" value="NZ_CP134537.1"/>
</dbReference>
<dbReference type="Proteomes" id="UP001302806">
    <property type="component" value="Chromosome"/>
</dbReference>
<evidence type="ECO:0000256" key="1">
    <source>
        <dbReference type="SAM" id="SignalP"/>
    </source>
</evidence>
<evidence type="ECO:0000313" key="2">
    <source>
        <dbReference type="EMBL" id="WNH08672.1"/>
    </source>
</evidence>
<protein>
    <recommendedName>
        <fullName evidence="4">PKD domain-containing protein</fullName>
    </recommendedName>
</protein>